<feature type="compositionally biased region" description="Basic and acidic residues" evidence="1">
    <location>
        <begin position="74"/>
        <end position="93"/>
    </location>
</feature>
<evidence type="ECO:0000313" key="2">
    <source>
        <dbReference type="EMBL" id="OJD18705.1"/>
    </source>
</evidence>
<organism evidence="2 3">
    <name type="scientific">Emergomyces pasteurianus Ep9510</name>
    <dbReference type="NCBI Taxonomy" id="1447872"/>
    <lineage>
        <taxon>Eukaryota</taxon>
        <taxon>Fungi</taxon>
        <taxon>Dikarya</taxon>
        <taxon>Ascomycota</taxon>
        <taxon>Pezizomycotina</taxon>
        <taxon>Eurotiomycetes</taxon>
        <taxon>Eurotiomycetidae</taxon>
        <taxon>Onygenales</taxon>
        <taxon>Ajellomycetaceae</taxon>
        <taxon>Emergomyces</taxon>
    </lineage>
</organism>
<feature type="region of interest" description="Disordered" evidence="1">
    <location>
        <begin position="1"/>
        <end position="166"/>
    </location>
</feature>
<proteinExistence type="predicted"/>
<dbReference type="PANTHER" id="PTHR40460:SF1">
    <property type="entry name" value="CSBD-LIKE DOMAIN-CONTAINING PROTEIN"/>
    <property type="match status" value="1"/>
</dbReference>
<dbReference type="OrthoDB" id="5309565at2759"/>
<keyword evidence="3" id="KW-1185">Reference proteome</keyword>
<name>A0A1J9PQJ1_9EURO</name>
<reference evidence="2 3" key="1">
    <citation type="submission" date="2015-07" db="EMBL/GenBank/DDBJ databases">
        <title>Emmonsia species relationships and genome sequence.</title>
        <authorList>
            <consortium name="The Broad Institute Genomics Platform"/>
            <person name="Cuomo C.A."/>
            <person name="Munoz J.F."/>
            <person name="Imamovic A."/>
            <person name="Priest M.E."/>
            <person name="Young S."/>
            <person name="Clay O.K."/>
            <person name="McEwen J.G."/>
        </authorList>
    </citation>
    <scope>NUCLEOTIDE SEQUENCE [LARGE SCALE GENOMIC DNA]</scope>
    <source>
        <strain evidence="2 3">UAMH 9510</strain>
    </source>
</reference>
<dbReference type="Proteomes" id="UP000182235">
    <property type="component" value="Unassembled WGS sequence"/>
</dbReference>
<feature type="compositionally biased region" description="Polar residues" evidence="1">
    <location>
        <begin position="1"/>
        <end position="64"/>
    </location>
</feature>
<dbReference type="PANTHER" id="PTHR40460">
    <property type="entry name" value="CHROMOSOME 1, WHOLE GENOME SHOTGUN SEQUENCE"/>
    <property type="match status" value="1"/>
</dbReference>
<comment type="caution">
    <text evidence="2">The sequence shown here is derived from an EMBL/GenBank/DDBJ whole genome shotgun (WGS) entry which is preliminary data.</text>
</comment>
<feature type="compositionally biased region" description="Basic and acidic residues" evidence="1">
    <location>
        <begin position="123"/>
        <end position="166"/>
    </location>
</feature>
<dbReference type="STRING" id="1447872.A0A1J9PQJ1"/>
<evidence type="ECO:0000313" key="3">
    <source>
        <dbReference type="Proteomes" id="UP000182235"/>
    </source>
</evidence>
<evidence type="ECO:0008006" key="4">
    <source>
        <dbReference type="Google" id="ProtNLM"/>
    </source>
</evidence>
<dbReference type="VEuPathDB" id="FungiDB:AJ78_01320"/>
<gene>
    <name evidence="2" type="ORF">AJ78_01320</name>
</gene>
<accession>A0A1J9PQJ1</accession>
<dbReference type="AlphaFoldDB" id="A0A1J9PQJ1"/>
<protein>
    <recommendedName>
        <fullName evidence="4">CsbD-like domain-containing protein</fullName>
    </recommendedName>
</protein>
<sequence length="166" mass="18181">MSSSTKNPRPQETTSSYLEQASNAVKNTVNRVTGSNASDDNKSNQDTQSQPSGQYNQAVGSAKQSVGAAIGNDALRKAGERQNEEGEQQEARKQAQKWGEGAGDRVTGKVGEFLSGPGFGGTDQERMEAEAERRKFKQMHEEGKSQQKKAEQDIENRWSDEGRETK</sequence>
<dbReference type="EMBL" id="LGRN01000028">
    <property type="protein sequence ID" value="OJD18705.1"/>
    <property type="molecule type" value="Genomic_DNA"/>
</dbReference>
<evidence type="ECO:0000256" key="1">
    <source>
        <dbReference type="SAM" id="MobiDB-lite"/>
    </source>
</evidence>